<reference evidence="1 2" key="1">
    <citation type="submission" date="2019-07" db="EMBL/GenBank/DDBJ databases">
        <title>New species of Amycolatopsis and Streptomyces.</title>
        <authorList>
            <person name="Duangmal K."/>
            <person name="Teo W.F.A."/>
            <person name="Lipun K."/>
        </authorList>
    </citation>
    <scope>NUCLEOTIDE SEQUENCE [LARGE SCALE GENOMIC DNA]</scope>
    <source>
        <strain evidence="1 2">NBRC 109810</strain>
    </source>
</reference>
<accession>A0A5N8VC02</accession>
<name>A0A5N8VC02_9ACTN</name>
<organism evidence="1 2">
    <name type="scientific">Streptomyces adustus</name>
    <dbReference type="NCBI Taxonomy" id="1609272"/>
    <lineage>
        <taxon>Bacteria</taxon>
        <taxon>Bacillati</taxon>
        <taxon>Actinomycetota</taxon>
        <taxon>Actinomycetes</taxon>
        <taxon>Kitasatosporales</taxon>
        <taxon>Streptomycetaceae</taxon>
        <taxon>Streptomyces</taxon>
    </lineage>
</organism>
<dbReference type="Proteomes" id="UP000325849">
    <property type="component" value="Unassembled WGS sequence"/>
</dbReference>
<proteinExistence type="predicted"/>
<dbReference type="OrthoDB" id="4335018at2"/>
<dbReference type="EMBL" id="VJZD01000055">
    <property type="protein sequence ID" value="MPY32763.1"/>
    <property type="molecule type" value="Genomic_DNA"/>
</dbReference>
<evidence type="ECO:0000313" key="1">
    <source>
        <dbReference type="EMBL" id="MPY32763.1"/>
    </source>
</evidence>
<dbReference type="AlphaFoldDB" id="A0A5N8VC02"/>
<sequence length="98" mass="10788">MNHIQNANQTIDGQLILNLFIGGAIAGVRQTIWGISPVGERFAYREMPPNSPTLLRNLLSESTMQAAFYTSHIIIKMPIVNGVSGQITPTEISQHDNQ</sequence>
<evidence type="ECO:0000313" key="2">
    <source>
        <dbReference type="Proteomes" id="UP000325849"/>
    </source>
</evidence>
<keyword evidence="2" id="KW-1185">Reference proteome</keyword>
<gene>
    <name evidence="1" type="ORF">FNH09_16235</name>
</gene>
<protein>
    <submittedName>
        <fullName evidence="1">Uncharacterized protein</fullName>
    </submittedName>
</protein>
<comment type="caution">
    <text evidence="1">The sequence shown here is derived from an EMBL/GenBank/DDBJ whole genome shotgun (WGS) entry which is preliminary data.</text>
</comment>